<evidence type="ECO:0008006" key="5">
    <source>
        <dbReference type="Google" id="ProtNLM"/>
    </source>
</evidence>
<dbReference type="RefSeq" id="WP_181580509.1">
    <property type="nucleotide sequence ID" value="NZ_CP059399.1"/>
</dbReference>
<keyword evidence="2" id="KW-0732">Signal</keyword>
<gene>
    <name evidence="3" type="ORF">H0264_29100</name>
</gene>
<dbReference type="AlphaFoldDB" id="A0A7D6ZMJ1"/>
<protein>
    <recommendedName>
        <fullName evidence="5">Insoluble domain protein</fullName>
    </recommendedName>
</protein>
<feature type="region of interest" description="Disordered" evidence="1">
    <location>
        <begin position="23"/>
        <end position="123"/>
    </location>
</feature>
<proteinExistence type="predicted"/>
<evidence type="ECO:0000256" key="1">
    <source>
        <dbReference type="SAM" id="MobiDB-lite"/>
    </source>
</evidence>
<sequence length="396" mass="39151">MTVKRKLTALSVLPVMLAAGQGLAAAAPGQPGLAVPGEGQPGLSEAPAAPAEPAAPSLADYIPDPPVAPPNRPRPSQQTTPDTNTWVQPRVTQPETNDGGSEPAVEEPQAPPNDGQAVMPTDPHQLRVGYGTVQLPDFVDTKSRDKAQAYLDMAEWQIAAMYDSFGFSREDSDRMAATGFLGAGLGLAAGGVATVALVPLGCAGGAVVGAIAGGLIGGIPTAGVMAPAGALIGGVTGCLTGAAVVGIPAVGIVGTLAALAGQALSGGDATKPQPTIPASLEISAAAPVSDAAPQGGTPALPLANVSAPVAEIAAPVIEAAAPIIEAAAPIVEQAQTVVEQVYEQAAPLVEQVNTVVEQAVETVETQVDSFRAAVSNMPPLDPAAFLAGLQPAPPVG</sequence>
<feature type="compositionally biased region" description="Pro residues" evidence="1">
    <location>
        <begin position="63"/>
        <end position="73"/>
    </location>
</feature>
<feature type="chain" id="PRO_5038927862" description="Insoluble domain protein" evidence="2">
    <location>
        <begin position="25"/>
        <end position="396"/>
    </location>
</feature>
<evidence type="ECO:0000313" key="3">
    <source>
        <dbReference type="EMBL" id="QLY29305.1"/>
    </source>
</evidence>
<reference evidence="3 4" key="1">
    <citation type="submission" date="2020-07" db="EMBL/GenBank/DDBJ databases">
        <authorList>
            <person name="Zhuang K."/>
            <person name="Ran Y."/>
        </authorList>
    </citation>
    <scope>NUCLEOTIDE SEQUENCE [LARGE SCALE GENOMIC DNA]</scope>
    <source>
        <strain evidence="3 4">WCH-YHL-001</strain>
    </source>
</reference>
<name>A0A7D6ZMJ1_9NOCA</name>
<dbReference type="EMBL" id="CP059399">
    <property type="protein sequence ID" value="QLY29305.1"/>
    <property type="molecule type" value="Genomic_DNA"/>
</dbReference>
<feature type="compositionally biased region" description="Low complexity" evidence="1">
    <location>
        <begin position="23"/>
        <end position="59"/>
    </location>
</feature>
<dbReference type="Proteomes" id="UP000515512">
    <property type="component" value="Chromosome"/>
</dbReference>
<keyword evidence="4" id="KW-1185">Reference proteome</keyword>
<dbReference type="KEGG" id="nhu:H0264_29100"/>
<feature type="compositionally biased region" description="Polar residues" evidence="1">
    <location>
        <begin position="76"/>
        <end position="99"/>
    </location>
</feature>
<accession>A0A7D6ZMJ1</accession>
<evidence type="ECO:0000313" key="4">
    <source>
        <dbReference type="Proteomes" id="UP000515512"/>
    </source>
</evidence>
<feature type="signal peptide" evidence="2">
    <location>
        <begin position="1"/>
        <end position="24"/>
    </location>
</feature>
<evidence type="ECO:0000256" key="2">
    <source>
        <dbReference type="SAM" id="SignalP"/>
    </source>
</evidence>
<organism evidence="3 4">
    <name type="scientific">Nocardia huaxiensis</name>
    <dbReference type="NCBI Taxonomy" id="2755382"/>
    <lineage>
        <taxon>Bacteria</taxon>
        <taxon>Bacillati</taxon>
        <taxon>Actinomycetota</taxon>
        <taxon>Actinomycetes</taxon>
        <taxon>Mycobacteriales</taxon>
        <taxon>Nocardiaceae</taxon>
        <taxon>Nocardia</taxon>
    </lineage>
</organism>